<accession>A0A369J7M2</accession>
<feature type="domain" description="Fungal-type protein kinase" evidence="2">
    <location>
        <begin position="322"/>
        <end position="513"/>
    </location>
</feature>
<name>A0A369J7M2_HYPMA</name>
<dbReference type="PANTHER" id="PTHR38248:SF2">
    <property type="entry name" value="FUNK1 11"/>
    <property type="match status" value="1"/>
</dbReference>
<dbReference type="PANTHER" id="PTHR38248">
    <property type="entry name" value="FUNK1 6"/>
    <property type="match status" value="1"/>
</dbReference>
<sequence>MTTPLVTHDIKEHQHCQFNTFLTYFLQQCIDKETNIASDQLLNSSLEAVLPVCNDAGISQKIEKYCEEVKLETDRYANFIDLFNSILAKLDKLQTENSGAATLESLGLRQPSKVNVLLHRNDPIPVQAQHDDDDLSSREPDIGFFPFVSVRATVVASGVVKPTLERIYAGAPKPPAEPFDWNDFLAPLEFTLRNKKLDAPPAAYVLRACEEVPYEPDVNKIPSTRPPPPPKAKEVKRPAKPQAAKPTPNAPKSFYDFFGPGRELGKVVYVGWRYEGNKGQGSTLSGTSEKKYKPDDNTPRNPPPIIQNALYGTEILCRGIYATHAITLLIVDDVVWVWWFDRQGAIQSTGINFIQDLPYFVAPLVALQRFDLKEWGIAEELVYDPAALHITGLIEVRFPQKRAIMFSHLSEIFSGFSLVGRGTRVFLAGGSFTRDGESRAGDPFKGQDLFYDRVDLVLKGYWPERTRVNEGDILTRATTIKDPRIEGHLPELVAFKDLDYSTGAIRDALGITTSKTPRVLRLLVFKRLYPLIHVEREEALPGLGNLNLTDTSTFMPLWRQCYQCHRALWEHGIKHGDISVWNLMYNPQTGLGVLNDFDLATLDDKEATDRTGTVPFMALDLLCDQYYEGKIRRRYRHDLEAFVWVLFWVIFSNTGTQEHRDLLERWNTSLYQQCYESKASFLFSPVSKYFGGRQGQREWELAEALFLWLQSRTFASGPEQADDAIFSEFEGIVDNYWVW</sequence>
<evidence type="ECO:0000313" key="3">
    <source>
        <dbReference type="EMBL" id="RDB14846.1"/>
    </source>
</evidence>
<keyword evidence="4" id="KW-1185">Reference proteome</keyword>
<reference evidence="3" key="1">
    <citation type="submission" date="2018-04" db="EMBL/GenBank/DDBJ databases">
        <title>Whole genome sequencing of Hypsizygus marmoreus.</title>
        <authorList>
            <person name="Choi I.-G."/>
            <person name="Min B."/>
            <person name="Kim J.-G."/>
            <person name="Kim S."/>
            <person name="Oh Y.-L."/>
            <person name="Kong W.-S."/>
            <person name="Park H."/>
            <person name="Jeong J."/>
            <person name="Song E.-S."/>
        </authorList>
    </citation>
    <scope>NUCLEOTIDE SEQUENCE [LARGE SCALE GENOMIC DNA]</scope>
    <source>
        <strain evidence="3">51987-8</strain>
    </source>
</reference>
<dbReference type="OrthoDB" id="5569250at2759"/>
<feature type="compositionally biased region" description="Basic and acidic residues" evidence="1">
    <location>
        <begin position="288"/>
        <end position="298"/>
    </location>
</feature>
<feature type="domain" description="Fungal-type protein kinase" evidence="2">
    <location>
        <begin position="559"/>
        <end position="649"/>
    </location>
</feature>
<proteinExistence type="predicted"/>
<protein>
    <recommendedName>
        <fullName evidence="2">Fungal-type protein kinase domain-containing protein</fullName>
    </recommendedName>
</protein>
<gene>
    <name evidence="3" type="ORF">Hypma_016375</name>
</gene>
<feature type="region of interest" description="Disordered" evidence="1">
    <location>
        <begin position="216"/>
        <end position="250"/>
    </location>
</feature>
<evidence type="ECO:0000259" key="2">
    <source>
        <dbReference type="Pfam" id="PF17667"/>
    </source>
</evidence>
<dbReference type="InParanoid" id="A0A369J7M2"/>
<evidence type="ECO:0000313" key="4">
    <source>
        <dbReference type="Proteomes" id="UP000076154"/>
    </source>
</evidence>
<dbReference type="InterPro" id="IPR011009">
    <property type="entry name" value="Kinase-like_dom_sf"/>
</dbReference>
<dbReference type="Pfam" id="PF17667">
    <property type="entry name" value="Pkinase_fungal"/>
    <property type="match status" value="2"/>
</dbReference>
<evidence type="ECO:0000256" key="1">
    <source>
        <dbReference type="SAM" id="MobiDB-lite"/>
    </source>
</evidence>
<organism evidence="3 4">
    <name type="scientific">Hypsizygus marmoreus</name>
    <name type="common">White beech mushroom</name>
    <name type="synonym">Agaricus marmoreus</name>
    <dbReference type="NCBI Taxonomy" id="39966"/>
    <lineage>
        <taxon>Eukaryota</taxon>
        <taxon>Fungi</taxon>
        <taxon>Dikarya</taxon>
        <taxon>Basidiomycota</taxon>
        <taxon>Agaricomycotina</taxon>
        <taxon>Agaricomycetes</taxon>
        <taxon>Agaricomycetidae</taxon>
        <taxon>Agaricales</taxon>
        <taxon>Tricholomatineae</taxon>
        <taxon>Lyophyllaceae</taxon>
        <taxon>Hypsizygus</taxon>
    </lineage>
</organism>
<dbReference type="Gene3D" id="1.10.510.10">
    <property type="entry name" value="Transferase(Phosphotransferase) domain 1"/>
    <property type="match status" value="1"/>
</dbReference>
<dbReference type="InterPro" id="IPR040976">
    <property type="entry name" value="Pkinase_fungal"/>
</dbReference>
<feature type="region of interest" description="Disordered" evidence="1">
    <location>
        <begin position="280"/>
        <end position="303"/>
    </location>
</feature>
<comment type="caution">
    <text evidence="3">The sequence shown here is derived from an EMBL/GenBank/DDBJ whole genome shotgun (WGS) entry which is preliminary data.</text>
</comment>
<dbReference type="Proteomes" id="UP000076154">
    <property type="component" value="Unassembled WGS sequence"/>
</dbReference>
<dbReference type="AlphaFoldDB" id="A0A369J7M2"/>
<dbReference type="EMBL" id="LUEZ02000096">
    <property type="protein sequence ID" value="RDB14846.1"/>
    <property type="molecule type" value="Genomic_DNA"/>
</dbReference>
<dbReference type="SUPFAM" id="SSF56112">
    <property type="entry name" value="Protein kinase-like (PK-like)"/>
    <property type="match status" value="1"/>
</dbReference>